<proteinExistence type="predicted"/>
<accession>A0AAE3N687</accession>
<dbReference type="RefSeq" id="WP_306413543.1">
    <property type="nucleotide sequence ID" value="NZ_JANFPI010000017.1"/>
</dbReference>
<evidence type="ECO:0000313" key="2">
    <source>
        <dbReference type="EMBL" id="MCX9000035.1"/>
    </source>
</evidence>
<sequence>GRDIVVLGQKNCVGQTDVTNTRNGNIHHDNPISDDDDCWYPAAQPHLSTNPAANRHPDRRDPCSTRM</sequence>
<protein>
    <submittedName>
        <fullName evidence="2">Uncharacterized protein</fullName>
    </submittedName>
</protein>
<feature type="compositionally biased region" description="Basic and acidic residues" evidence="1">
    <location>
        <begin position="55"/>
        <end position="67"/>
    </location>
</feature>
<gene>
    <name evidence="2" type="ORF">NOF55_23325</name>
</gene>
<organism evidence="2 3">
    <name type="scientific">Ectorhizobium quercum</name>
    <dbReference type="NCBI Taxonomy" id="2965071"/>
    <lineage>
        <taxon>Bacteria</taxon>
        <taxon>Pseudomonadati</taxon>
        <taxon>Pseudomonadota</taxon>
        <taxon>Alphaproteobacteria</taxon>
        <taxon>Hyphomicrobiales</taxon>
        <taxon>Rhizobiaceae</taxon>
        <taxon>Ectorhizobium</taxon>
    </lineage>
</organism>
<dbReference type="AlphaFoldDB" id="A0AAE3N687"/>
<feature type="region of interest" description="Disordered" evidence="1">
    <location>
        <begin position="15"/>
        <end position="67"/>
    </location>
</feature>
<evidence type="ECO:0000313" key="3">
    <source>
        <dbReference type="Proteomes" id="UP001208771"/>
    </source>
</evidence>
<reference evidence="2" key="1">
    <citation type="submission" date="2022-07" db="EMBL/GenBank/DDBJ databases">
        <title>Ectorhizobium quercum gen.nov., sp. nov.</title>
        <authorList>
            <person name="Ma T."/>
            <person name="Li Y."/>
        </authorList>
    </citation>
    <scope>NUCLEOTIDE SEQUENCE</scope>
    <source>
        <strain evidence="2">BDR2-2</strain>
    </source>
</reference>
<comment type="caution">
    <text evidence="2">The sequence shown here is derived from an EMBL/GenBank/DDBJ whole genome shotgun (WGS) entry which is preliminary data.</text>
</comment>
<feature type="compositionally biased region" description="Polar residues" evidence="1">
    <location>
        <begin position="15"/>
        <end position="24"/>
    </location>
</feature>
<dbReference type="EMBL" id="JANFPI010000017">
    <property type="protein sequence ID" value="MCX9000035.1"/>
    <property type="molecule type" value="Genomic_DNA"/>
</dbReference>
<keyword evidence="3" id="KW-1185">Reference proteome</keyword>
<feature type="non-terminal residue" evidence="2">
    <location>
        <position position="1"/>
    </location>
</feature>
<name>A0AAE3N687_9HYPH</name>
<evidence type="ECO:0000256" key="1">
    <source>
        <dbReference type="SAM" id="MobiDB-lite"/>
    </source>
</evidence>
<dbReference type="Proteomes" id="UP001208771">
    <property type="component" value="Unassembled WGS sequence"/>
</dbReference>